<evidence type="ECO:0000313" key="18">
    <source>
        <dbReference type="EMBL" id="VVC76504.1"/>
    </source>
</evidence>
<feature type="signal peptide" evidence="16">
    <location>
        <begin position="1"/>
        <end position="28"/>
    </location>
</feature>
<gene>
    <name evidence="18" type="primary">dacC</name>
    <name evidence="18" type="ORF">AQUSIP_18170</name>
</gene>
<dbReference type="PANTHER" id="PTHR21581">
    <property type="entry name" value="D-ALANYL-D-ALANINE CARBOXYPEPTIDASE"/>
    <property type="match status" value="1"/>
</dbReference>
<dbReference type="UniPathway" id="UPA00219"/>
<feature type="active site" description="Acyl-ester intermediate" evidence="13">
    <location>
        <position position="79"/>
    </location>
</feature>
<dbReference type="GO" id="GO:0009252">
    <property type="term" value="P:peptidoglycan biosynthetic process"/>
    <property type="evidence" value="ECO:0007669"/>
    <property type="project" value="UniProtKB-UniPathway"/>
</dbReference>
<dbReference type="GO" id="GO:0008360">
    <property type="term" value="P:regulation of cell shape"/>
    <property type="evidence" value="ECO:0007669"/>
    <property type="project" value="UniProtKB-KW"/>
</dbReference>
<organism evidence="18 19">
    <name type="scientific">Aquicella siphonis</name>
    <dbReference type="NCBI Taxonomy" id="254247"/>
    <lineage>
        <taxon>Bacteria</taxon>
        <taxon>Pseudomonadati</taxon>
        <taxon>Pseudomonadota</taxon>
        <taxon>Gammaproteobacteria</taxon>
        <taxon>Legionellales</taxon>
        <taxon>Coxiellaceae</taxon>
        <taxon>Aquicella</taxon>
    </lineage>
</organism>
<dbReference type="GO" id="GO:0009002">
    <property type="term" value="F:serine-type D-Ala-D-Ala carboxypeptidase activity"/>
    <property type="evidence" value="ECO:0007669"/>
    <property type="project" value="UniProtKB-EC"/>
</dbReference>
<dbReference type="PRINTS" id="PR00725">
    <property type="entry name" value="DADACBPTASE1"/>
</dbReference>
<keyword evidence="5 18" id="KW-0121">Carboxypeptidase</keyword>
<evidence type="ECO:0000256" key="15">
    <source>
        <dbReference type="RuleBase" id="RU004016"/>
    </source>
</evidence>
<comment type="pathway">
    <text evidence="2">Cell wall biogenesis; peptidoglycan biosynthesis.</text>
</comment>
<proteinExistence type="inferred from homology"/>
<dbReference type="GO" id="GO:0006508">
    <property type="term" value="P:proteolysis"/>
    <property type="evidence" value="ECO:0007669"/>
    <property type="project" value="UniProtKB-KW"/>
</dbReference>
<dbReference type="EMBL" id="LR699119">
    <property type="protein sequence ID" value="VVC76504.1"/>
    <property type="molecule type" value="Genomic_DNA"/>
</dbReference>
<comment type="function">
    <text evidence="1">Removes C-terminal D-alanyl residues from sugar-peptide cell wall precursors.</text>
</comment>
<evidence type="ECO:0000256" key="7">
    <source>
        <dbReference type="ARBA" id="ARBA00022729"/>
    </source>
</evidence>
<keyword evidence="6" id="KW-0645">Protease</keyword>
<dbReference type="InterPro" id="IPR012907">
    <property type="entry name" value="Peptidase_S11_C"/>
</dbReference>
<dbReference type="PANTHER" id="PTHR21581:SF6">
    <property type="entry name" value="TRAFFICKING PROTEIN PARTICLE COMPLEX SUBUNIT 12"/>
    <property type="match status" value="1"/>
</dbReference>
<evidence type="ECO:0000259" key="17">
    <source>
        <dbReference type="SMART" id="SM00936"/>
    </source>
</evidence>
<protein>
    <recommendedName>
        <fullName evidence="4">serine-type D-Ala-D-Ala carboxypeptidase</fullName>
        <ecNumber evidence="4">3.4.16.4</ecNumber>
    </recommendedName>
</protein>
<dbReference type="KEGG" id="asip:AQUSIP_18170"/>
<dbReference type="SMART" id="SM00936">
    <property type="entry name" value="PBP5_C"/>
    <property type="match status" value="1"/>
</dbReference>
<comment type="similarity">
    <text evidence="3 15">Belongs to the peptidase S11 family.</text>
</comment>
<sequence>MYAKISSRRMLQLAVVFISFLLSAPLLANPIIPVPTQPQHPTYTPGAPNIQGTGFILMDATSGKILAEQNSNERMPPASLTKLMSMYIISGALKNGQIKLDDKVHISTKAWKTEGSRMFVKAGDDVPVHDLIQGIIVASGNDATVALAEHIAGTEEAFAEMMNQQAKILGMNNSHFIDSTGLPNPGHYSTAHDLAILTQAYIKNFPEDYSYYSEKWFMYNGIKQPNRNRLLWRFQYADGLKTGHTNEAGYCLVASAKKDGMRLISVVLGEPNDSARTEDSMRLLTYGFRFFETHKLYSAHSPVIKARVWQGVSTEIPLGVNEDLYVTVPSGQYKKLLASLVIANPLKAPITKGQHYGTLNVTLNNQVIASKPLVALENNPKGNMWRRATDAIKFNINKYFSKTEEKANTG</sequence>
<accession>A0A5E4PHW6</accession>
<dbReference type="SUPFAM" id="SSF69189">
    <property type="entry name" value="Penicillin-binding protein associated domain"/>
    <property type="match status" value="1"/>
</dbReference>
<comment type="catalytic activity">
    <reaction evidence="12">
        <text>Preferential cleavage: (Ac)2-L-Lys-D-Ala-|-D-Ala. Also transpeptidation of peptidyl-alanyl moieties that are N-acyl substituents of D-alanine.</text>
        <dbReference type="EC" id="3.4.16.4"/>
    </reaction>
</comment>
<dbReference type="InterPro" id="IPR037167">
    <property type="entry name" value="Peptidase_S11_C_sf"/>
</dbReference>
<dbReference type="EC" id="3.4.16.4" evidence="4"/>
<evidence type="ECO:0000256" key="13">
    <source>
        <dbReference type="PIRSR" id="PIRSR618044-1"/>
    </source>
</evidence>
<dbReference type="Pfam" id="PF07943">
    <property type="entry name" value="PBP5_C"/>
    <property type="match status" value="1"/>
</dbReference>
<feature type="binding site" evidence="14">
    <location>
        <position position="241"/>
    </location>
    <ligand>
        <name>substrate</name>
    </ligand>
</feature>
<evidence type="ECO:0000256" key="2">
    <source>
        <dbReference type="ARBA" id="ARBA00004752"/>
    </source>
</evidence>
<dbReference type="Gene3D" id="3.40.710.10">
    <property type="entry name" value="DD-peptidase/beta-lactamase superfamily"/>
    <property type="match status" value="1"/>
</dbReference>
<dbReference type="Gene3D" id="2.60.410.10">
    <property type="entry name" value="D-Ala-D-Ala carboxypeptidase, C-terminal domain"/>
    <property type="match status" value="1"/>
</dbReference>
<evidence type="ECO:0000256" key="4">
    <source>
        <dbReference type="ARBA" id="ARBA00012448"/>
    </source>
</evidence>
<evidence type="ECO:0000256" key="14">
    <source>
        <dbReference type="PIRSR" id="PIRSR618044-2"/>
    </source>
</evidence>
<dbReference type="Proteomes" id="UP000324194">
    <property type="component" value="Chromosome 1"/>
</dbReference>
<keyword evidence="10" id="KW-0573">Peptidoglycan synthesis</keyword>
<dbReference type="InterPro" id="IPR001967">
    <property type="entry name" value="Peptidase_S11_N"/>
</dbReference>
<evidence type="ECO:0000256" key="5">
    <source>
        <dbReference type="ARBA" id="ARBA00022645"/>
    </source>
</evidence>
<evidence type="ECO:0000256" key="9">
    <source>
        <dbReference type="ARBA" id="ARBA00022960"/>
    </source>
</evidence>
<feature type="active site" description="Proton acceptor" evidence="13">
    <location>
        <position position="82"/>
    </location>
</feature>
<dbReference type="InterPro" id="IPR015956">
    <property type="entry name" value="Peniciliin-bd_prot_C_sf"/>
</dbReference>
<reference evidence="18 19" key="1">
    <citation type="submission" date="2019-08" db="EMBL/GenBank/DDBJ databases">
        <authorList>
            <person name="Guy L."/>
        </authorList>
    </citation>
    <scope>NUCLEOTIDE SEQUENCE [LARGE SCALE GENOMIC DNA]</scope>
    <source>
        <strain evidence="18 19">SGT-108</strain>
    </source>
</reference>
<dbReference type="AlphaFoldDB" id="A0A5E4PHW6"/>
<keyword evidence="7 16" id="KW-0732">Signal</keyword>
<evidence type="ECO:0000256" key="3">
    <source>
        <dbReference type="ARBA" id="ARBA00007164"/>
    </source>
</evidence>
<dbReference type="RefSeq" id="WP_197737310.1">
    <property type="nucleotide sequence ID" value="NZ_LR699119.1"/>
</dbReference>
<keyword evidence="8" id="KW-0378">Hydrolase</keyword>
<dbReference type="GO" id="GO:0071555">
    <property type="term" value="P:cell wall organization"/>
    <property type="evidence" value="ECO:0007669"/>
    <property type="project" value="UniProtKB-KW"/>
</dbReference>
<keyword evidence="19" id="KW-1185">Reference proteome</keyword>
<evidence type="ECO:0000256" key="11">
    <source>
        <dbReference type="ARBA" id="ARBA00023316"/>
    </source>
</evidence>
<dbReference type="SUPFAM" id="SSF56601">
    <property type="entry name" value="beta-lactamase/transpeptidase-like"/>
    <property type="match status" value="1"/>
</dbReference>
<keyword evidence="9" id="KW-0133">Cell shape</keyword>
<dbReference type="Pfam" id="PF00768">
    <property type="entry name" value="Peptidase_S11"/>
    <property type="match status" value="1"/>
</dbReference>
<evidence type="ECO:0000256" key="12">
    <source>
        <dbReference type="ARBA" id="ARBA00034000"/>
    </source>
</evidence>
<evidence type="ECO:0000313" key="19">
    <source>
        <dbReference type="Proteomes" id="UP000324194"/>
    </source>
</evidence>
<evidence type="ECO:0000256" key="8">
    <source>
        <dbReference type="ARBA" id="ARBA00022801"/>
    </source>
</evidence>
<evidence type="ECO:0000256" key="10">
    <source>
        <dbReference type="ARBA" id="ARBA00022984"/>
    </source>
</evidence>
<evidence type="ECO:0000256" key="16">
    <source>
        <dbReference type="SAM" id="SignalP"/>
    </source>
</evidence>
<feature type="active site" evidence="13">
    <location>
        <position position="139"/>
    </location>
</feature>
<evidence type="ECO:0000256" key="6">
    <source>
        <dbReference type="ARBA" id="ARBA00022670"/>
    </source>
</evidence>
<evidence type="ECO:0000256" key="1">
    <source>
        <dbReference type="ARBA" id="ARBA00003217"/>
    </source>
</evidence>
<feature type="chain" id="PRO_5023025338" description="serine-type D-Ala-D-Ala carboxypeptidase" evidence="16">
    <location>
        <begin position="29"/>
        <end position="410"/>
    </location>
</feature>
<dbReference type="InterPro" id="IPR012338">
    <property type="entry name" value="Beta-lactam/transpept-like"/>
</dbReference>
<name>A0A5E4PHW6_9COXI</name>
<feature type="domain" description="Peptidase S11 D-Ala-D-Ala carboxypeptidase A C-terminal" evidence="17">
    <location>
        <begin position="291"/>
        <end position="381"/>
    </location>
</feature>
<dbReference type="InterPro" id="IPR018044">
    <property type="entry name" value="Peptidase_S11"/>
</dbReference>
<keyword evidence="11" id="KW-0961">Cell wall biogenesis/degradation</keyword>